<organism evidence="1 2">
    <name type="scientific">Liparis tanakae</name>
    <name type="common">Tanaka's snailfish</name>
    <dbReference type="NCBI Taxonomy" id="230148"/>
    <lineage>
        <taxon>Eukaryota</taxon>
        <taxon>Metazoa</taxon>
        <taxon>Chordata</taxon>
        <taxon>Craniata</taxon>
        <taxon>Vertebrata</taxon>
        <taxon>Euteleostomi</taxon>
        <taxon>Actinopterygii</taxon>
        <taxon>Neopterygii</taxon>
        <taxon>Teleostei</taxon>
        <taxon>Neoteleostei</taxon>
        <taxon>Acanthomorphata</taxon>
        <taxon>Eupercaria</taxon>
        <taxon>Perciformes</taxon>
        <taxon>Cottioidei</taxon>
        <taxon>Cottales</taxon>
        <taxon>Liparidae</taxon>
        <taxon>Liparis</taxon>
    </lineage>
</organism>
<dbReference type="Proteomes" id="UP000314294">
    <property type="component" value="Unassembled WGS sequence"/>
</dbReference>
<sequence length="114" mass="12446">MHYCGPVDAVRVAPAAVGVRVSVPGVDEGVFERSADVVGGQAGHRRHHVARKLPDAQRAAVLPSPPWSVWGGSARIRPKSPIFTVSLVDSSTLRAARSRWRKRRCSRYDMPHAT</sequence>
<keyword evidence="2" id="KW-1185">Reference proteome</keyword>
<accession>A0A4Z2FW55</accession>
<dbReference type="EMBL" id="SRLO01000871">
    <property type="protein sequence ID" value="TNN45033.1"/>
    <property type="molecule type" value="Genomic_DNA"/>
</dbReference>
<gene>
    <name evidence="1" type="ORF">EYF80_044780</name>
</gene>
<name>A0A4Z2FW55_9TELE</name>
<evidence type="ECO:0000313" key="1">
    <source>
        <dbReference type="EMBL" id="TNN45033.1"/>
    </source>
</evidence>
<comment type="caution">
    <text evidence="1">The sequence shown here is derived from an EMBL/GenBank/DDBJ whole genome shotgun (WGS) entry which is preliminary data.</text>
</comment>
<dbReference type="AlphaFoldDB" id="A0A4Z2FW55"/>
<proteinExistence type="predicted"/>
<protein>
    <submittedName>
        <fullName evidence="1">Uncharacterized protein</fullName>
    </submittedName>
</protein>
<reference evidence="1 2" key="1">
    <citation type="submission" date="2019-03" db="EMBL/GenBank/DDBJ databases">
        <title>First draft genome of Liparis tanakae, snailfish: a comprehensive survey of snailfish specific genes.</title>
        <authorList>
            <person name="Kim W."/>
            <person name="Song I."/>
            <person name="Jeong J.-H."/>
            <person name="Kim D."/>
            <person name="Kim S."/>
            <person name="Ryu S."/>
            <person name="Song J.Y."/>
            <person name="Lee S.K."/>
        </authorList>
    </citation>
    <scope>NUCLEOTIDE SEQUENCE [LARGE SCALE GENOMIC DNA]</scope>
    <source>
        <tissue evidence="1">Muscle</tissue>
    </source>
</reference>
<evidence type="ECO:0000313" key="2">
    <source>
        <dbReference type="Proteomes" id="UP000314294"/>
    </source>
</evidence>